<feature type="transmembrane region" description="Helical" evidence="1">
    <location>
        <begin position="457"/>
        <end position="475"/>
    </location>
</feature>
<evidence type="ECO:0000313" key="3">
    <source>
        <dbReference type="Proteomes" id="UP000650224"/>
    </source>
</evidence>
<accession>A0A8I0LFM1</accession>
<proteinExistence type="predicted"/>
<feature type="transmembrane region" description="Helical" evidence="1">
    <location>
        <begin position="397"/>
        <end position="417"/>
    </location>
</feature>
<feature type="transmembrane region" description="Helical" evidence="1">
    <location>
        <begin position="340"/>
        <end position="361"/>
    </location>
</feature>
<keyword evidence="1" id="KW-0812">Transmembrane</keyword>
<feature type="transmembrane region" description="Helical" evidence="1">
    <location>
        <begin position="314"/>
        <end position="333"/>
    </location>
</feature>
<evidence type="ECO:0000256" key="1">
    <source>
        <dbReference type="SAM" id="Phobius"/>
    </source>
</evidence>
<comment type="caution">
    <text evidence="2">The sequence shown here is derived from an EMBL/GenBank/DDBJ whole genome shotgun (WGS) entry which is preliminary data.</text>
</comment>
<keyword evidence="3" id="KW-1185">Reference proteome</keyword>
<dbReference type="RefSeq" id="WP_191733189.1">
    <property type="nucleotide sequence ID" value="NZ_JACSPR010000003.1"/>
</dbReference>
<sequence length="506" mass="51603">MSAVVAPTETPATRRGGILAVLLLFIPLIAGTVFATATDMDISRSWSSGGEVTGAPAPASANSQELIEARRAAGEAGAQAGFLASGTGELTAGTQELVDAATPLQEGVGAAAEGARQLHQGLIELQAGTGQMGTGATEIADGVSSAVEQMTGLVILTQQIRMALEQADRDLAAMDRPEAEQIRGQLANLKGELEKAGLDVEMTDRLDELRSGTRDLANQLAVPGYGYHDGIYTATNGAAELATGLGELEAGVGEAVAGFSALDEGASRLEAMAALNQEKTGAVQRALPAPQMPAAGVELTASGSEAQSASLPPMYAFLIATMVMLAGVALGWFTLRNRWLLAFVVLGITALGGVVVFTVALGMGAAALAGAVAVLLLATMASAVMARVLIHAFGVTGAVIAAVIGWIAQVAVVGHVWNVTAVAEIGTVWQILAGLMPLHYPTFALTALGNGGTLTPVWVGVAVLGGLLIIGWVMLRRFTPAAVIEVASDNTPDREAVEEETTTPTP</sequence>
<reference evidence="2 3" key="1">
    <citation type="submission" date="2020-08" db="EMBL/GenBank/DDBJ databases">
        <title>A Genomic Blueprint of the Chicken Gut Microbiome.</title>
        <authorList>
            <person name="Gilroy R."/>
            <person name="Ravi A."/>
            <person name="Getino M."/>
            <person name="Pursley I."/>
            <person name="Horton D.L."/>
            <person name="Alikhan N.-F."/>
            <person name="Baker D."/>
            <person name="Gharbi K."/>
            <person name="Hall N."/>
            <person name="Watson M."/>
            <person name="Adriaenssens E.M."/>
            <person name="Foster-Nyarko E."/>
            <person name="Jarju S."/>
            <person name="Secka A."/>
            <person name="Antonio M."/>
            <person name="Oren A."/>
            <person name="Chaudhuri R."/>
            <person name="La Ragione R.M."/>
            <person name="Hildebrand F."/>
            <person name="Pallen M.J."/>
        </authorList>
    </citation>
    <scope>NUCLEOTIDE SEQUENCE [LARGE SCALE GENOMIC DNA]</scope>
    <source>
        <strain evidence="2 3">Sa1YVA5</strain>
    </source>
</reference>
<dbReference type="Proteomes" id="UP000650224">
    <property type="component" value="Unassembled WGS sequence"/>
</dbReference>
<dbReference type="InterPro" id="IPR023908">
    <property type="entry name" value="xxxLxxG_rpt"/>
</dbReference>
<evidence type="ECO:0000313" key="2">
    <source>
        <dbReference type="EMBL" id="MBD8029974.1"/>
    </source>
</evidence>
<gene>
    <name evidence="2" type="ORF">H9627_06500</name>
</gene>
<name>A0A8I0LFM1_9CORY</name>
<keyword evidence="1" id="KW-0472">Membrane</keyword>
<keyword evidence="1" id="KW-1133">Transmembrane helix</keyword>
<dbReference type="AlphaFoldDB" id="A0A8I0LFM1"/>
<protein>
    <submittedName>
        <fullName evidence="2">YhgE/Pip domain-containing protein</fullName>
    </submittedName>
</protein>
<organism evidence="2 3">
    <name type="scientific">Corynebacterium gallinarum</name>
    <dbReference type="NCBI Taxonomy" id="2762214"/>
    <lineage>
        <taxon>Bacteria</taxon>
        <taxon>Bacillati</taxon>
        <taxon>Actinomycetota</taxon>
        <taxon>Actinomycetes</taxon>
        <taxon>Mycobacteriales</taxon>
        <taxon>Corynebacteriaceae</taxon>
        <taxon>Corynebacterium</taxon>
    </lineage>
</organism>
<feature type="transmembrane region" description="Helical" evidence="1">
    <location>
        <begin position="367"/>
        <end position="390"/>
    </location>
</feature>
<dbReference type="NCBIfam" id="TIGR03057">
    <property type="entry name" value="xxxLxxG_by_4"/>
    <property type="match status" value="1"/>
</dbReference>
<dbReference type="EMBL" id="JACSPR010000003">
    <property type="protein sequence ID" value="MBD8029974.1"/>
    <property type="molecule type" value="Genomic_DNA"/>
</dbReference>